<gene>
    <name evidence="1" type="ORF">ACFSJU_12335</name>
</gene>
<protein>
    <submittedName>
        <fullName evidence="1">Uncharacterized protein</fullName>
    </submittedName>
</protein>
<proteinExistence type="predicted"/>
<organism evidence="1 2">
    <name type="scientific">Paradesertivirga mongoliensis</name>
    <dbReference type="NCBI Taxonomy" id="2100740"/>
    <lineage>
        <taxon>Bacteria</taxon>
        <taxon>Pseudomonadati</taxon>
        <taxon>Bacteroidota</taxon>
        <taxon>Sphingobacteriia</taxon>
        <taxon>Sphingobacteriales</taxon>
        <taxon>Sphingobacteriaceae</taxon>
        <taxon>Paradesertivirga</taxon>
    </lineage>
</organism>
<keyword evidence="2" id="KW-1185">Reference proteome</keyword>
<sequence length="45" mass="5086">MFWYNIIPEKWFEEIMAAEERSTALCSIAVSARLAEGSLPATKHS</sequence>
<evidence type="ECO:0000313" key="2">
    <source>
        <dbReference type="Proteomes" id="UP001597387"/>
    </source>
</evidence>
<comment type="caution">
    <text evidence="1">The sequence shown here is derived from an EMBL/GenBank/DDBJ whole genome shotgun (WGS) entry which is preliminary data.</text>
</comment>
<dbReference type="EMBL" id="JBHUHZ010000002">
    <property type="protein sequence ID" value="MFD2163185.1"/>
    <property type="molecule type" value="Genomic_DNA"/>
</dbReference>
<reference evidence="2" key="1">
    <citation type="journal article" date="2019" name="Int. J. Syst. Evol. Microbiol.">
        <title>The Global Catalogue of Microorganisms (GCM) 10K type strain sequencing project: providing services to taxonomists for standard genome sequencing and annotation.</title>
        <authorList>
            <consortium name="The Broad Institute Genomics Platform"/>
            <consortium name="The Broad Institute Genome Sequencing Center for Infectious Disease"/>
            <person name="Wu L."/>
            <person name="Ma J."/>
        </authorList>
    </citation>
    <scope>NUCLEOTIDE SEQUENCE [LARGE SCALE GENOMIC DNA]</scope>
    <source>
        <strain evidence="2">KCTC 42217</strain>
    </source>
</reference>
<evidence type="ECO:0000313" key="1">
    <source>
        <dbReference type="EMBL" id="MFD2163185.1"/>
    </source>
</evidence>
<name>A0ABW4ZM76_9SPHI</name>
<accession>A0ABW4ZM76</accession>
<dbReference type="Proteomes" id="UP001597387">
    <property type="component" value="Unassembled WGS sequence"/>
</dbReference>
<dbReference type="RefSeq" id="WP_255901279.1">
    <property type="nucleotide sequence ID" value="NZ_JAFMZO010000002.1"/>
</dbReference>